<dbReference type="CDD" id="cd05009">
    <property type="entry name" value="SIS_GlmS_GlmD_2"/>
    <property type="match status" value="1"/>
</dbReference>
<sequence length="611" mass="65689">MCGIVGYTGKRSAMPVLISGLKKLEYRGYDSAGVALSSDSGILIRKQSGKVAGLADQVEGEKELLSQSHSGIAHTRWATHGPPTTLNAHPHEGNDGRVVLVHNGIIENHNALRDRFKAAGHTFKSETDSEVLAHLVEANYEGDLFEAVKKSLKEVEGTYGVTCMSKDEPGVLVVARSGSPIVIGLGEDETIVASDASAIITYTRQAIYLDDNDIARIEGSKVDIQSLDSGAVTRTPSEIDWSPDAAEKGGYEHYMLKEVFEQPEAIKNTIRGRIDLNRGTAILSGLNLTPREIVDIQRLLIVGCGTSMNAGLIGEYAVEDFAAIPAEVEQAAEFRYRNPIVGSRDMVLAISQSGETADTLAAVREAVDKGSLVAALVNVVGSTIARETGRGIYLHAGPEISVASTKAFTSQVSVLLMIALKIARSHRLSREDGIQIAKEIERIPELVQEVLDINDQIAEVAAHYANYDNAFYIGRGYMFPVALEGALKLKEISYIHAEGYHSAELKHGPIALLEESMPVIALLNQGPGQDKSLSNVAECKARKAPVLGVITAGDEEARKTCDHVIEIPACPQYTAVVPAAVALQLFAYHVARIRGCAIDQPRNLAKSVTVE</sequence>
<keyword evidence="9" id="KW-0315">Glutamine amidotransferase</keyword>
<dbReference type="Pfam" id="PF01380">
    <property type="entry name" value="SIS"/>
    <property type="match status" value="2"/>
</dbReference>
<reference evidence="13" key="1">
    <citation type="submission" date="2021-01" db="EMBL/GenBank/DDBJ databases">
        <title>Modified the classification status of verrucomicrobia.</title>
        <authorList>
            <person name="Feng X."/>
        </authorList>
    </citation>
    <scope>NUCLEOTIDE SEQUENCE</scope>
    <source>
        <strain evidence="13">5K15</strain>
    </source>
</reference>
<dbReference type="InterPro" id="IPR046348">
    <property type="entry name" value="SIS_dom_sf"/>
</dbReference>
<dbReference type="GO" id="GO:0006002">
    <property type="term" value="P:fructose 6-phosphate metabolic process"/>
    <property type="evidence" value="ECO:0007669"/>
    <property type="project" value="TreeGrafter"/>
</dbReference>
<organism evidence="13 14">
    <name type="scientific">Oceaniferula flava</name>
    <dbReference type="NCBI Taxonomy" id="2800421"/>
    <lineage>
        <taxon>Bacteria</taxon>
        <taxon>Pseudomonadati</taxon>
        <taxon>Verrucomicrobiota</taxon>
        <taxon>Verrucomicrobiia</taxon>
        <taxon>Verrucomicrobiales</taxon>
        <taxon>Verrucomicrobiaceae</taxon>
        <taxon>Oceaniferula</taxon>
    </lineage>
</organism>
<dbReference type="GO" id="GO:0005975">
    <property type="term" value="P:carbohydrate metabolic process"/>
    <property type="evidence" value="ECO:0007669"/>
    <property type="project" value="UniProtKB-UniRule"/>
</dbReference>
<evidence type="ECO:0000256" key="7">
    <source>
        <dbReference type="ARBA" id="ARBA00022679"/>
    </source>
</evidence>
<dbReference type="Gene3D" id="3.40.50.10490">
    <property type="entry name" value="Glucose-6-phosphate isomerase like protein, domain 1"/>
    <property type="match status" value="2"/>
</dbReference>
<dbReference type="EC" id="2.6.1.16" evidence="3 10"/>
<dbReference type="InterPro" id="IPR001347">
    <property type="entry name" value="SIS_dom"/>
</dbReference>
<dbReference type="InterPro" id="IPR035490">
    <property type="entry name" value="GlmS/FrlB_SIS"/>
</dbReference>
<dbReference type="Gene3D" id="3.60.20.10">
    <property type="entry name" value="Glutamine Phosphoribosylpyrophosphate, subunit 1, domain 1"/>
    <property type="match status" value="1"/>
</dbReference>
<gene>
    <name evidence="10 13" type="primary">glmS</name>
    <name evidence="13" type="ORF">JIN83_11195</name>
</gene>
<keyword evidence="7 10" id="KW-0808">Transferase</keyword>
<feature type="active site" description="For Fru-6P isomerization activity" evidence="10">
    <location>
        <position position="606"/>
    </location>
</feature>
<dbReference type="HAMAP" id="MF_00164">
    <property type="entry name" value="GlmS"/>
    <property type="match status" value="1"/>
</dbReference>
<dbReference type="SUPFAM" id="SSF53697">
    <property type="entry name" value="SIS domain"/>
    <property type="match status" value="1"/>
</dbReference>
<feature type="domain" description="SIS" evidence="12">
    <location>
        <begin position="460"/>
        <end position="601"/>
    </location>
</feature>
<feature type="active site" description="Nucleophile; for GATase activity" evidence="10">
    <location>
        <position position="2"/>
    </location>
</feature>
<feature type="domain" description="Glutamine amidotransferase type-2" evidence="11">
    <location>
        <begin position="2"/>
        <end position="220"/>
    </location>
</feature>
<evidence type="ECO:0000259" key="11">
    <source>
        <dbReference type="PROSITE" id="PS51278"/>
    </source>
</evidence>
<dbReference type="InterPro" id="IPR035466">
    <property type="entry name" value="GlmS/AgaS_SIS"/>
</dbReference>
<evidence type="ECO:0000256" key="9">
    <source>
        <dbReference type="ARBA" id="ARBA00022962"/>
    </source>
</evidence>
<dbReference type="InterPro" id="IPR047084">
    <property type="entry name" value="GFAT_N"/>
</dbReference>
<dbReference type="PANTHER" id="PTHR10937:SF0">
    <property type="entry name" value="GLUTAMINE--FRUCTOSE-6-PHOSPHATE TRANSAMINASE (ISOMERIZING)"/>
    <property type="match status" value="1"/>
</dbReference>
<keyword evidence="8" id="KW-0677">Repeat</keyword>
<dbReference type="RefSeq" id="WP_309490139.1">
    <property type="nucleotide sequence ID" value="NZ_JAENIG010000007.1"/>
</dbReference>
<dbReference type="GO" id="GO:0004360">
    <property type="term" value="F:glutamine-fructose-6-phosphate transaminase (isomerizing) activity"/>
    <property type="evidence" value="ECO:0007669"/>
    <property type="project" value="UniProtKB-UniRule"/>
</dbReference>
<evidence type="ECO:0000256" key="6">
    <source>
        <dbReference type="ARBA" id="ARBA00022576"/>
    </source>
</evidence>
<dbReference type="NCBIfam" id="TIGR01135">
    <property type="entry name" value="glmS"/>
    <property type="match status" value="1"/>
</dbReference>
<dbReference type="FunFam" id="3.40.50.10490:FF:000001">
    <property type="entry name" value="Glutamine--fructose-6-phosphate aminotransferase [isomerizing]"/>
    <property type="match status" value="1"/>
</dbReference>
<comment type="catalytic activity">
    <reaction evidence="1 10">
        <text>D-fructose 6-phosphate + L-glutamine = D-glucosamine 6-phosphate + L-glutamate</text>
        <dbReference type="Rhea" id="RHEA:13237"/>
        <dbReference type="ChEBI" id="CHEBI:29985"/>
        <dbReference type="ChEBI" id="CHEBI:58359"/>
        <dbReference type="ChEBI" id="CHEBI:58725"/>
        <dbReference type="ChEBI" id="CHEBI:61527"/>
        <dbReference type="EC" id="2.6.1.16"/>
    </reaction>
</comment>
<keyword evidence="5 10" id="KW-0963">Cytoplasm</keyword>
<name>A0AAE2SEJ2_9BACT</name>
<evidence type="ECO:0000256" key="2">
    <source>
        <dbReference type="ARBA" id="ARBA00004496"/>
    </source>
</evidence>
<dbReference type="InterPro" id="IPR017932">
    <property type="entry name" value="GATase_2_dom"/>
</dbReference>
<dbReference type="GO" id="GO:0097367">
    <property type="term" value="F:carbohydrate derivative binding"/>
    <property type="evidence" value="ECO:0007669"/>
    <property type="project" value="InterPro"/>
</dbReference>
<evidence type="ECO:0000259" key="12">
    <source>
        <dbReference type="PROSITE" id="PS51464"/>
    </source>
</evidence>
<evidence type="ECO:0000313" key="14">
    <source>
        <dbReference type="Proteomes" id="UP000634206"/>
    </source>
</evidence>
<feature type="initiator methionine" description="Removed" evidence="10">
    <location>
        <position position="1"/>
    </location>
</feature>
<keyword evidence="14" id="KW-1185">Reference proteome</keyword>
<dbReference type="SUPFAM" id="SSF56235">
    <property type="entry name" value="N-terminal nucleophile aminohydrolases (Ntn hydrolases)"/>
    <property type="match status" value="1"/>
</dbReference>
<proteinExistence type="inferred from homology"/>
<accession>A0AAE2SEJ2</accession>
<comment type="caution">
    <text evidence="13">The sequence shown here is derived from an EMBL/GenBank/DDBJ whole genome shotgun (WGS) entry which is preliminary data.</text>
</comment>
<comment type="function">
    <text evidence="10">Catalyzes the first step in hexosamine metabolism, converting fructose-6P into glucosamine-6P using glutamine as a nitrogen source.</text>
</comment>
<dbReference type="CDD" id="cd00714">
    <property type="entry name" value="GFAT"/>
    <property type="match status" value="1"/>
</dbReference>
<dbReference type="AlphaFoldDB" id="A0AAE2SEJ2"/>
<dbReference type="Pfam" id="PF13522">
    <property type="entry name" value="GATase_6"/>
    <property type="match status" value="1"/>
</dbReference>
<evidence type="ECO:0000256" key="8">
    <source>
        <dbReference type="ARBA" id="ARBA00022737"/>
    </source>
</evidence>
<comment type="subunit">
    <text evidence="10">Homodimer.</text>
</comment>
<evidence type="ECO:0000256" key="5">
    <source>
        <dbReference type="ARBA" id="ARBA00022490"/>
    </source>
</evidence>
<dbReference type="FunFam" id="3.60.20.10:FF:000006">
    <property type="entry name" value="Glutamine--fructose-6-phosphate aminotransferase [isomerizing]"/>
    <property type="match status" value="1"/>
</dbReference>
<protein>
    <recommendedName>
        <fullName evidence="4 10">Glutamine--fructose-6-phosphate aminotransferase [isomerizing]</fullName>
        <ecNumber evidence="3 10">2.6.1.16</ecNumber>
    </recommendedName>
    <alternativeName>
        <fullName evidence="10">D-fructose-6-phosphate amidotransferase</fullName>
    </alternativeName>
    <alternativeName>
        <fullName evidence="10">GFAT</fullName>
    </alternativeName>
    <alternativeName>
        <fullName evidence="10">Glucosamine-6-phosphate synthase</fullName>
    </alternativeName>
    <alternativeName>
        <fullName evidence="10">Hexosephosphate aminotransferase</fullName>
    </alternativeName>
    <alternativeName>
        <fullName evidence="10">L-glutamine--D-fructose-6-phosphate amidotransferase</fullName>
    </alternativeName>
</protein>
<keyword evidence="6 10" id="KW-0032">Aminotransferase</keyword>
<dbReference type="InterPro" id="IPR005855">
    <property type="entry name" value="GFAT"/>
</dbReference>
<feature type="domain" description="SIS" evidence="12">
    <location>
        <begin position="289"/>
        <end position="428"/>
    </location>
</feature>
<dbReference type="InterPro" id="IPR029055">
    <property type="entry name" value="Ntn_hydrolases_N"/>
</dbReference>
<dbReference type="PANTHER" id="PTHR10937">
    <property type="entry name" value="GLUCOSAMINE--FRUCTOSE-6-PHOSPHATE AMINOTRANSFERASE, ISOMERIZING"/>
    <property type="match status" value="1"/>
</dbReference>
<dbReference type="GO" id="GO:0006487">
    <property type="term" value="P:protein N-linked glycosylation"/>
    <property type="evidence" value="ECO:0007669"/>
    <property type="project" value="TreeGrafter"/>
</dbReference>
<evidence type="ECO:0000313" key="13">
    <source>
        <dbReference type="EMBL" id="MBK1855527.1"/>
    </source>
</evidence>
<dbReference type="EMBL" id="JAENIG010000007">
    <property type="protein sequence ID" value="MBK1855527.1"/>
    <property type="molecule type" value="Genomic_DNA"/>
</dbReference>
<dbReference type="PROSITE" id="PS51464">
    <property type="entry name" value="SIS"/>
    <property type="match status" value="2"/>
</dbReference>
<dbReference type="GO" id="GO:0006047">
    <property type="term" value="P:UDP-N-acetylglucosamine metabolic process"/>
    <property type="evidence" value="ECO:0007669"/>
    <property type="project" value="TreeGrafter"/>
</dbReference>
<dbReference type="CDD" id="cd05008">
    <property type="entry name" value="SIS_GlmS_GlmD_1"/>
    <property type="match status" value="1"/>
</dbReference>
<evidence type="ECO:0000256" key="4">
    <source>
        <dbReference type="ARBA" id="ARBA00016090"/>
    </source>
</evidence>
<evidence type="ECO:0000256" key="3">
    <source>
        <dbReference type="ARBA" id="ARBA00012916"/>
    </source>
</evidence>
<dbReference type="PROSITE" id="PS51278">
    <property type="entry name" value="GATASE_TYPE_2"/>
    <property type="match status" value="1"/>
</dbReference>
<evidence type="ECO:0000256" key="1">
    <source>
        <dbReference type="ARBA" id="ARBA00001031"/>
    </source>
</evidence>
<dbReference type="NCBIfam" id="NF001484">
    <property type="entry name" value="PRK00331.1"/>
    <property type="match status" value="1"/>
</dbReference>
<dbReference type="Proteomes" id="UP000634206">
    <property type="component" value="Unassembled WGS sequence"/>
</dbReference>
<dbReference type="GO" id="GO:0005829">
    <property type="term" value="C:cytosol"/>
    <property type="evidence" value="ECO:0007669"/>
    <property type="project" value="TreeGrafter"/>
</dbReference>
<evidence type="ECO:0000256" key="10">
    <source>
        <dbReference type="HAMAP-Rule" id="MF_00164"/>
    </source>
</evidence>
<comment type="subcellular location">
    <subcellularLocation>
        <location evidence="2 10">Cytoplasm</location>
    </subcellularLocation>
</comment>